<comment type="cofactor">
    <cofactor evidence="12">
        <name>[4Fe-4S] cluster</name>
        <dbReference type="ChEBI" id="CHEBI:49883"/>
    </cofactor>
    <text evidence="12">Binds 2 [4Fe-4S] clusters. Binds 1 [4Fe-4S] cluster coordinated with 3 cysteines and an exchangeable S-adenosyl-L-methionine and 1 [4Fe-4S] cluster coordinated with 3 cysteines and the GTP-derived substrate.</text>
</comment>
<evidence type="ECO:0000313" key="15">
    <source>
        <dbReference type="Proteomes" id="UP000620075"/>
    </source>
</evidence>
<feature type="binding site" evidence="12">
    <location>
        <position position="215"/>
    </location>
    <ligand>
        <name>S-adenosyl-L-methionine</name>
        <dbReference type="ChEBI" id="CHEBI:59789"/>
    </ligand>
</feature>
<evidence type="ECO:0000256" key="4">
    <source>
        <dbReference type="ARBA" id="ARBA00022723"/>
    </source>
</evidence>
<evidence type="ECO:0000256" key="6">
    <source>
        <dbReference type="ARBA" id="ARBA00023004"/>
    </source>
</evidence>
<dbReference type="Gene3D" id="3.20.20.70">
    <property type="entry name" value="Aldolase class I"/>
    <property type="match status" value="1"/>
</dbReference>
<keyword evidence="10 12" id="KW-0456">Lyase</keyword>
<keyword evidence="8 12" id="KW-0342">GTP-binding</keyword>
<dbReference type="Pfam" id="PF06463">
    <property type="entry name" value="Mob_synth_C"/>
    <property type="match status" value="1"/>
</dbReference>
<feature type="binding site" evidence="12">
    <location>
        <position position="282"/>
    </location>
    <ligand>
        <name>[4Fe-4S] cluster</name>
        <dbReference type="ChEBI" id="CHEBI:49883"/>
        <label>2</label>
        <note>4Fe-4S-substrate</note>
    </ligand>
</feature>
<gene>
    <name evidence="12 14" type="primary">moaA</name>
    <name evidence="14" type="ORF">JF888_12575</name>
</gene>
<dbReference type="CDD" id="cd01335">
    <property type="entry name" value="Radical_SAM"/>
    <property type="match status" value="1"/>
</dbReference>
<dbReference type="SMART" id="SM00729">
    <property type="entry name" value="Elp3"/>
    <property type="match status" value="1"/>
</dbReference>
<evidence type="ECO:0000256" key="10">
    <source>
        <dbReference type="ARBA" id="ARBA00023239"/>
    </source>
</evidence>
<evidence type="ECO:0000256" key="1">
    <source>
        <dbReference type="ARBA" id="ARBA00012167"/>
    </source>
</evidence>
<dbReference type="PROSITE" id="PS01305">
    <property type="entry name" value="MOAA_NIFB_PQQE"/>
    <property type="match status" value="1"/>
</dbReference>
<dbReference type="EMBL" id="JAEKNQ010000048">
    <property type="protein sequence ID" value="MBJ7604009.1"/>
    <property type="molecule type" value="Genomic_DNA"/>
</dbReference>
<dbReference type="GO" id="GO:0061799">
    <property type="term" value="F:cyclic pyranopterin monophosphate synthase activity"/>
    <property type="evidence" value="ECO:0007669"/>
    <property type="project" value="TreeGrafter"/>
</dbReference>
<dbReference type="AlphaFoldDB" id="A0A934NEK4"/>
<proteinExistence type="inferred from homology"/>
<dbReference type="PROSITE" id="PS51918">
    <property type="entry name" value="RADICAL_SAM"/>
    <property type="match status" value="1"/>
</dbReference>
<feature type="binding site" evidence="12">
    <location>
        <position position="49"/>
    </location>
    <ligand>
        <name>[4Fe-4S] cluster</name>
        <dbReference type="ChEBI" id="CHEBI:49883"/>
        <label>1</label>
        <note>4Fe-4S-S-AdoMet</note>
    </ligand>
</feature>
<keyword evidence="3 12" id="KW-0949">S-adenosyl-L-methionine</keyword>
<dbReference type="CDD" id="cd21117">
    <property type="entry name" value="Twitch_MoaA"/>
    <property type="match status" value="1"/>
</dbReference>
<dbReference type="PANTHER" id="PTHR22960:SF0">
    <property type="entry name" value="MOLYBDENUM COFACTOR BIOSYNTHESIS PROTEIN 1"/>
    <property type="match status" value="1"/>
</dbReference>
<feature type="binding site" evidence="12">
    <location>
        <position position="52"/>
    </location>
    <ligand>
        <name>[4Fe-4S] cluster</name>
        <dbReference type="ChEBI" id="CHEBI:49883"/>
        <label>1</label>
        <note>4Fe-4S-S-AdoMet</note>
    </ligand>
</feature>
<comment type="pathway">
    <text evidence="12">Cofactor biosynthesis; molybdopterin biosynthesis.</text>
</comment>
<keyword evidence="9 12" id="KW-0501">Molybdenum cofactor biosynthesis</keyword>
<accession>A0A934NEK4</accession>
<feature type="binding site" evidence="12">
    <location>
        <position position="296"/>
    </location>
    <ligand>
        <name>[4Fe-4S] cluster</name>
        <dbReference type="ChEBI" id="CHEBI:49883"/>
        <label>2</label>
        <note>4Fe-4S-substrate</note>
    </ligand>
</feature>
<organism evidence="14 15">
    <name type="scientific">Candidatus Dormiibacter inghamiae</name>
    <dbReference type="NCBI Taxonomy" id="3127013"/>
    <lineage>
        <taxon>Bacteria</taxon>
        <taxon>Bacillati</taxon>
        <taxon>Candidatus Dormiibacterota</taxon>
        <taxon>Candidatus Dormibacteria</taxon>
        <taxon>Candidatus Dormibacterales</taxon>
        <taxon>Candidatus Dormibacteraceae</taxon>
        <taxon>Candidatus Dormiibacter</taxon>
    </lineage>
</organism>
<dbReference type="InterPro" id="IPR050105">
    <property type="entry name" value="MoCo_biosynth_MoaA/MoaC"/>
</dbReference>
<dbReference type="InterPro" id="IPR013785">
    <property type="entry name" value="Aldolase_TIM"/>
</dbReference>
<keyword evidence="4 12" id="KW-0479">Metal-binding</keyword>
<feature type="binding site" evidence="12">
    <location>
        <position position="181"/>
    </location>
    <ligand>
        <name>GTP</name>
        <dbReference type="ChEBI" id="CHEBI:37565"/>
    </ligand>
</feature>
<evidence type="ECO:0000256" key="2">
    <source>
        <dbReference type="ARBA" id="ARBA00022485"/>
    </source>
</evidence>
<feature type="binding site" evidence="12">
    <location>
        <position position="93"/>
    </location>
    <ligand>
        <name>S-adenosyl-L-methionine</name>
        <dbReference type="ChEBI" id="CHEBI:59789"/>
    </ligand>
</feature>
<keyword evidence="7 12" id="KW-0411">Iron-sulfur</keyword>
<keyword evidence="6 12" id="KW-0408">Iron</keyword>
<reference evidence="14 15" key="1">
    <citation type="submission" date="2020-10" db="EMBL/GenBank/DDBJ databases">
        <title>Ca. Dormibacterota MAGs.</title>
        <authorList>
            <person name="Montgomery K."/>
        </authorList>
    </citation>
    <scope>NUCLEOTIDE SEQUENCE [LARGE SCALE GENOMIC DNA]</scope>
    <source>
        <strain evidence="14">SC8811_S16_3</strain>
    </source>
</reference>
<comment type="catalytic activity">
    <reaction evidence="11 12">
        <text>GTP + AH2 + S-adenosyl-L-methionine = (8S)-3',8-cyclo-7,8-dihydroguanosine 5'-triphosphate + 5'-deoxyadenosine + L-methionine + A + H(+)</text>
        <dbReference type="Rhea" id="RHEA:49576"/>
        <dbReference type="ChEBI" id="CHEBI:13193"/>
        <dbReference type="ChEBI" id="CHEBI:15378"/>
        <dbReference type="ChEBI" id="CHEBI:17319"/>
        <dbReference type="ChEBI" id="CHEBI:17499"/>
        <dbReference type="ChEBI" id="CHEBI:37565"/>
        <dbReference type="ChEBI" id="CHEBI:57844"/>
        <dbReference type="ChEBI" id="CHEBI:59789"/>
        <dbReference type="ChEBI" id="CHEBI:131766"/>
        <dbReference type="EC" id="4.1.99.22"/>
    </reaction>
</comment>
<dbReference type="GO" id="GO:0051539">
    <property type="term" value="F:4 iron, 4 sulfur cluster binding"/>
    <property type="evidence" value="ECO:0007669"/>
    <property type="project" value="UniProtKB-UniRule"/>
</dbReference>
<evidence type="ECO:0000256" key="8">
    <source>
        <dbReference type="ARBA" id="ARBA00023134"/>
    </source>
</evidence>
<dbReference type="PANTHER" id="PTHR22960">
    <property type="entry name" value="MOLYBDOPTERIN COFACTOR SYNTHESIS PROTEIN A"/>
    <property type="match status" value="1"/>
</dbReference>
<feature type="domain" description="Radical SAM core" evidence="13">
    <location>
        <begin position="29"/>
        <end position="252"/>
    </location>
</feature>
<dbReference type="HAMAP" id="MF_01225_B">
    <property type="entry name" value="MoaA_B"/>
    <property type="match status" value="1"/>
</dbReference>
<dbReference type="SFLD" id="SFLDG01386">
    <property type="entry name" value="main_SPASM_domain-containing"/>
    <property type="match status" value="1"/>
</dbReference>
<dbReference type="SFLD" id="SFLDG01067">
    <property type="entry name" value="SPASM/twitch_domain_containing"/>
    <property type="match status" value="1"/>
</dbReference>
<dbReference type="SFLD" id="SFLDG01383">
    <property type="entry name" value="cyclic_pyranopterin_phosphate"/>
    <property type="match status" value="1"/>
</dbReference>
<dbReference type="SFLD" id="SFLDS00029">
    <property type="entry name" value="Radical_SAM"/>
    <property type="match status" value="1"/>
</dbReference>
<comment type="caution">
    <text evidence="14">The sequence shown here is derived from an EMBL/GenBank/DDBJ whole genome shotgun (WGS) entry which is preliminary data.</text>
</comment>
<dbReference type="Proteomes" id="UP000620075">
    <property type="component" value="Unassembled WGS sequence"/>
</dbReference>
<comment type="subunit">
    <text evidence="12">Monomer and homodimer.</text>
</comment>
<evidence type="ECO:0000313" key="14">
    <source>
        <dbReference type="EMBL" id="MBJ7604009.1"/>
    </source>
</evidence>
<evidence type="ECO:0000256" key="7">
    <source>
        <dbReference type="ARBA" id="ARBA00023014"/>
    </source>
</evidence>
<feature type="binding site" evidence="12">
    <location>
        <position position="38"/>
    </location>
    <ligand>
        <name>GTP</name>
        <dbReference type="ChEBI" id="CHEBI:37565"/>
    </ligand>
</feature>
<dbReference type="GO" id="GO:0005525">
    <property type="term" value="F:GTP binding"/>
    <property type="evidence" value="ECO:0007669"/>
    <property type="project" value="UniProtKB-UniRule"/>
</dbReference>
<feature type="binding site" evidence="12">
    <location>
        <position position="89"/>
    </location>
    <ligand>
        <name>GTP</name>
        <dbReference type="ChEBI" id="CHEBI:37565"/>
    </ligand>
</feature>
<dbReference type="EC" id="4.1.99.22" evidence="1 12"/>
<dbReference type="InterPro" id="IPR006638">
    <property type="entry name" value="Elp3/MiaA/NifB-like_rSAM"/>
</dbReference>
<dbReference type="Pfam" id="PF04055">
    <property type="entry name" value="Radical_SAM"/>
    <property type="match status" value="1"/>
</dbReference>
<feature type="binding site" evidence="12">
    <location>
        <position position="45"/>
    </location>
    <ligand>
        <name>[4Fe-4S] cluster</name>
        <dbReference type="ChEBI" id="CHEBI:49883"/>
        <label>1</label>
        <note>4Fe-4S-S-AdoMet</note>
    </ligand>
</feature>
<dbReference type="InterPro" id="IPR013483">
    <property type="entry name" value="MoaA"/>
</dbReference>
<sequence>MNSTVSPTARFGPRGARIITRVPAALRDSFGRVADDLRISVTDRCNFRCVYCMPAEGLRWLAREDILRFEEIHRLTRIFVQRYGVRTIRLTGGEPLVRVRIEELVAMLNSLDPSLDITMTTNGVLLRQKAKLLREAGLKRVNVSLDTLHADRFQEIARRDAFARTMDGLAAAEEAGLRPLKLNLVVMRGVNDDEVLDFARLARQRGYEVRFIEYMPLDGQGRWNSDLVVPNRRLQEQIEDLFPLVAAQEGKAAPAQSFKFADGAPGGVGFISSVSDAFCASCNRLRLSAEGGLRTCLFSMRETPLRDLMRQGASDDSLARVIEAAVWQKEEGGALHISDSSYQAPAKSMSQIGG</sequence>
<dbReference type="GO" id="GO:0046872">
    <property type="term" value="F:metal ion binding"/>
    <property type="evidence" value="ECO:0007669"/>
    <property type="project" value="UniProtKB-KW"/>
</dbReference>
<dbReference type="GO" id="GO:0061798">
    <property type="term" value="F:GTP 3',8'-cyclase activity"/>
    <property type="evidence" value="ECO:0007669"/>
    <property type="project" value="UniProtKB-UniRule"/>
</dbReference>
<evidence type="ECO:0000256" key="3">
    <source>
        <dbReference type="ARBA" id="ARBA00022691"/>
    </source>
</evidence>
<dbReference type="InterPro" id="IPR040064">
    <property type="entry name" value="MoaA-like"/>
</dbReference>
<comment type="similarity">
    <text evidence="12">Belongs to the radical SAM superfamily. MoaA family.</text>
</comment>
<evidence type="ECO:0000259" key="13">
    <source>
        <dbReference type="PROSITE" id="PS51918"/>
    </source>
</evidence>
<dbReference type="InterPro" id="IPR007197">
    <property type="entry name" value="rSAM"/>
</dbReference>
<feature type="binding site" evidence="12">
    <location>
        <position position="279"/>
    </location>
    <ligand>
        <name>[4Fe-4S] cluster</name>
        <dbReference type="ChEBI" id="CHEBI:49883"/>
        <label>2</label>
        <note>4Fe-4S-substrate</note>
    </ligand>
</feature>
<feature type="binding site" evidence="12">
    <location>
        <position position="144"/>
    </location>
    <ligand>
        <name>S-adenosyl-L-methionine</name>
        <dbReference type="ChEBI" id="CHEBI:59789"/>
    </ligand>
</feature>
<dbReference type="InterPro" id="IPR058240">
    <property type="entry name" value="rSAM_sf"/>
</dbReference>
<feature type="binding site" evidence="12">
    <location>
        <position position="51"/>
    </location>
    <ligand>
        <name>S-adenosyl-L-methionine</name>
        <dbReference type="ChEBI" id="CHEBI:59789"/>
    </ligand>
</feature>
<dbReference type="InterPro" id="IPR000385">
    <property type="entry name" value="MoaA_NifB_PqqE_Fe-S-bd_CS"/>
</dbReference>
<feature type="binding site" evidence="12">
    <location>
        <position position="120"/>
    </location>
    <ligand>
        <name>GTP</name>
        <dbReference type="ChEBI" id="CHEBI:37565"/>
    </ligand>
</feature>
<name>A0A934NEK4_9BACT</name>
<evidence type="ECO:0000256" key="12">
    <source>
        <dbReference type="HAMAP-Rule" id="MF_01225"/>
    </source>
</evidence>
<feature type="binding site" evidence="12">
    <location>
        <begin position="284"/>
        <end position="286"/>
    </location>
    <ligand>
        <name>GTP</name>
        <dbReference type="ChEBI" id="CHEBI:37565"/>
    </ligand>
</feature>
<keyword evidence="2 12" id="KW-0004">4Fe-4S</keyword>
<evidence type="ECO:0000256" key="9">
    <source>
        <dbReference type="ARBA" id="ARBA00023150"/>
    </source>
</evidence>
<dbReference type="SUPFAM" id="SSF102114">
    <property type="entry name" value="Radical SAM enzymes"/>
    <property type="match status" value="1"/>
</dbReference>
<comment type="function">
    <text evidence="12">Catalyzes the cyclization of GTP to (8S)-3',8-cyclo-7,8-dihydroguanosine 5'-triphosphate.</text>
</comment>
<protein>
    <recommendedName>
        <fullName evidence="1 12">GTP 3',8-cyclase</fullName>
        <ecNumber evidence="1 12">4.1.99.22</ecNumber>
    </recommendedName>
    <alternativeName>
        <fullName evidence="12">Molybdenum cofactor biosynthesis protein A</fullName>
    </alternativeName>
</protein>
<dbReference type="GO" id="GO:0006777">
    <property type="term" value="P:Mo-molybdopterin cofactor biosynthetic process"/>
    <property type="evidence" value="ECO:0007669"/>
    <property type="project" value="UniProtKB-UniRule"/>
</dbReference>
<dbReference type="InterPro" id="IPR010505">
    <property type="entry name" value="MoaA_twitch"/>
</dbReference>
<dbReference type="NCBIfam" id="TIGR02666">
    <property type="entry name" value="moaA"/>
    <property type="match status" value="1"/>
</dbReference>
<evidence type="ECO:0000256" key="5">
    <source>
        <dbReference type="ARBA" id="ARBA00022741"/>
    </source>
</evidence>
<keyword evidence="5 12" id="KW-0547">Nucleotide-binding</keyword>
<dbReference type="GO" id="GO:1904047">
    <property type="term" value="F:S-adenosyl-L-methionine binding"/>
    <property type="evidence" value="ECO:0007669"/>
    <property type="project" value="UniProtKB-UniRule"/>
</dbReference>
<evidence type="ECO:0000256" key="11">
    <source>
        <dbReference type="ARBA" id="ARBA00048697"/>
    </source>
</evidence>